<sequence>MNTQVSPYSSPARPCIPSVLGRIRVERTIVAAKSWSPLECISVNFQSSYPCWRLQVTARGGMGIIS</sequence>
<proteinExistence type="predicted"/>
<evidence type="ECO:0000313" key="2">
    <source>
        <dbReference type="Proteomes" id="UP000037136"/>
    </source>
</evidence>
<reference evidence="1 2" key="2">
    <citation type="journal article" date="2017" name="Sci. Rep.">
        <title>Ant-infecting Ophiocordyceps genomes reveal a high diversity of potential behavioral manipulation genes and a possible major role for enterotoxins.</title>
        <authorList>
            <person name="de Bekker C."/>
            <person name="Ohm R.A."/>
            <person name="Evans H.C."/>
            <person name="Brachmann A."/>
            <person name="Hughes D.P."/>
        </authorList>
    </citation>
    <scope>NUCLEOTIDE SEQUENCE [LARGE SCALE GENOMIC DNA]</scope>
    <source>
        <strain evidence="1 2">SC16a</strain>
    </source>
</reference>
<comment type="caution">
    <text evidence="1">The sequence shown here is derived from an EMBL/GenBank/DDBJ whole genome shotgun (WGS) entry which is preliminary data.</text>
</comment>
<organism evidence="1 2">
    <name type="scientific">Ophiocordyceps unilateralis</name>
    <name type="common">Zombie-ant fungus</name>
    <name type="synonym">Torrubia unilateralis</name>
    <dbReference type="NCBI Taxonomy" id="268505"/>
    <lineage>
        <taxon>Eukaryota</taxon>
        <taxon>Fungi</taxon>
        <taxon>Dikarya</taxon>
        <taxon>Ascomycota</taxon>
        <taxon>Pezizomycotina</taxon>
        <taxon>Sordariomycetes</taxon>
        <taxon>Hypocreomycetidae</taxon>
        <taxon>Hypocreales</taxon>
        <taxon>Ophiocordycipitaceae</taxon>
        <taxon>Ophiocordyceps</taxon>
    </lineage>
</organism>
<keyword evidence="2" id="KW-1185">Reference proteome</keyword>
<dbReference type="AlphaFoldDB" id="A0A2A9PLR7"/>
<reference evidence="1 2" key="1">
    <citation type="journal article" date="2015" name="BMC Genomics">
        <title>Gene expression during zombie ant biting behavior reflects the complexity underlying fungal parasitic behavioral manipulation.</title>
        <authorList>
            <person name="de Bekker C."/>
            <person name="Ohm R.A."/>
            <person name="Loreto R.G."/>
            <person name="Sebastian A."/>
            <person name="Albert I."/>
            <person name="Merrow M."/>
            <person name="Brachmann A."/>
            <person name="Hughes D.P."/>
        </authorList>
    </citation>
    <scope>NUCLEOTIDE SEQUENCE [LARGE SCALE GENOMIC DNA]</scope>
    <source>
        <strain evidence="1 2">SC16a</strain>
    </source>
</reference>
<dbReference type="Proteomes" id="UP000037136">
    <property type="component" value="Unassembled WGS sequence"/>
</dbReference>
<evidence type="ECO:0000313" key="1">
    <source>
        <dbReference type="EMBL" id="PFH62435.1"/>
    </source>
</evidence>
<dbReference type="EMBL" id="LAZP02000028">
    <property type="protein sequence ID" value="PFH62435.1"/>
    <property type="molecule type" value="Genomic_DNA"/>
</dbReference>
<protein>
    <submittedName>
        <fullName evidence="1">Uncharacterized protein</fullName>
    </submittedName>
</protein>
<accession>A0A2A9PLR7</accession>
<name>A0A2A9PLR7_OPHUN</name>
<gene>
    <name evidence="1" type="ORF">XA68_13502</name>
</gene>